<dbReference type="KEGG" id="nan:AArc1_2759"/>
<dbReference type="SUPFAM" id="SSF100950">
    <property type="entry name" value="NagB/RpiA/CoA transferase-like"/>
    <property type="match status" value="1"/>
</dbReference>
<organism evidence="2 3">
    <name type="scientific">Natrarchaeobaculum sulfurireducens</name>
    <dbReference type="NCBI Taxonomy" id="2044521"/>
    <lineage>
        <taxon>Archaea</taxon>
        <taxon>Methanobacteriati</taxon>
        <taxon>Methanobacteriota</taxon>
        <taxon>Stenosarchaea group</taxon>
        <taxon>Halobacteria</taxon>
        <taxon>Halobacteriales</taxon>
        <taxon>Natrialbaceae</taxon>
        <taxon>Natrarchaeobaculum</taxon>
    </lineage>
</organism>
<dbReference type="EMBL" id="CP024047">
    <property type="protein sequence ID" value="AXR79071.1"/>
    <property type="molecule type" value="Genomic_DNA"/>
</dbReference>
<dbReference type="InterPro" id="IPR037171">
    <property type="entry name" value="NagB/RpiA_transferase-like"/>
</dbReference>
<dbReference type="PANTHER" id="PTHR43682:SF1">
    <property type="entry name" value="LACTATE UTILIZATION PROTEIN C"/>
    <property type="match status" value="1"/>
</dbReference>
<dbReference type="InterPro" id="IPR003741">
    <property type="entry name" value="LUD_dom"/>
</dbReference>
<evidence type="ECO:0000313" key="3">
    <source>
        <dbReference type="Proteomes" id="UP000258707"/>
    </source>
</evidence>
<dbReference type="InterPro" id="IPR024185">
    <property type="entry name" value="FTHF_cligase-like_sf"/>
</dbReference>
<gene>
    <name evidence="2" type="ORF">AArc1_2759</name>
</gene>
<reference evidence="3" key="1">
    <citation type="submission" date="2017-10" db="EMBL/GenBank/DDBJ databases">
        <title>Phenotypic and genomic properties of facultatively anaerobic sulfur-reducing natronoarchaea from hypersaline soda lakes.</title>
        <authorList>
            <person name="Sorokin D.Y."/>
            <person name="Kublanov I.V."/>
            <person name="Roman P."/>
            <person name="Sinninghe Damste J.S."/>
            <person name="Golyshin P.N."/>
            <person name="Rojo D."/>
            <person name="Ciordia S."/>
            <person name="Mena Md.C."/>
            <person name="Ferrer M."/>
            <person name="Messina E."/>
            <person name="Smedile F."/>
            <person name="La Spada G."/>
            <person name="La Cono V."/>
            <person name="Yakimov M.M."/>
        </authorList>
    </citation>
    <scope>NUCLEOTIDE SEQUENCE [LARGE SCALE GENOMIC DNA]</scope>
    <source>
        <strain evidence="3">AArc1</strain>
    </source>
</reference>
<name>A0A346PHS6_9EURY</name>
<evidence type="ECO:0000313" key="2">
    <source>
        <dbReference type="EMBL" id="AXR79071.1"/>
    </source>
</evidence>
<feature type="domain" description="LUD" evidence="1">
    <location>
        <begin position="70"/>
        <end position="169"/>
    </location>
</feature>
<dbReference type="PANTHER" id="PTHR43682">
    <property type="entry name" value="LACTATE UTILIZATION PROTEIN C"/>
    <property type="match status" value="1"/>
</dbReference>
<dbReference type="Gene3D" id="3.40.50.10420">
    <property type="entry name" value="NagB/RpiA/CoA transferase-like"/>
    <property type="match status" value="1"/>
</dbReference>
<dbReference type="Proteomes" id="UP000258707">
    <property type="component" value="Chromosome"/>
</dbReference>
<dbReference type="RefSeq" id="WP_117365071.1">
    <property type="nucleotide sequence ID" value="NZ_CP024047.1"/>
</dbReference>
<protein>
    <submittedName>
        <fullName evidence="2">L-lactate utilization protein LutC, contains LUDdomain</fullName>
    </submittedName>
</protein>
<evidence type="ECO:0000259" key="1">
    <source>
        <dbReference type="Pfam" id="PF02589"/>
    </source>
</evidence>
<dbReference type="GeneID" id="37639532"/>
<dbReference type="Pfam" id="PF02589">
    <property type="entry name" value="LUD_dom"/>
    <property type="match status" value="1"/>
</dbReference>
<dbReference type="AlphaFoldDB" id="A0A346PHS6"/>
<sequence>MSADSPSPVERFETSLDALEVSVTRVEPRTFDEALRDVVLDPETVVGTPLPFDSVSLPDWVDDEPTPATLEAATTGVTAASLGVADYGSVVLPGTPDGSEPVSLFQDLHVAVLRRSDLVGDMRTAIERLGPQLREGHSAIVATGPSATADMGALVKGAHGPKDVHVLLLEDGGAADE</sequence>
<accession>A0A346PHS6</accession>
<proteinExistence type="predicted"/>